<protein>
    <submittedName>
        <fullName evidence="1">Ester cyclase</fullName>
    </submittedName>
</protein>
<accession>A0ABW3Y2B4</accession>
<name>A0ABW3Y2B4_9FLAO</name>
<dbReference type="InterPro" id="IPR032710">
    <property type="entry name" value="NTF2-like_dom_sf"/>
</dbReference>
<comment type="caution">
    <text evidence="1">The sequence shown here is derived from an EMBL/GenBank/DDBJ whole genome shotgun (WGS) entry which is preliminary data.</text>
</comment>
<organism evidence="1 2">
    <name type="scientific">Namhaeicola litoreus</name>
    <dbReference type="NCBI Taxonomy" id="1052145"/>
    <lineage>
        <taxon>Bacteria</taxon>
        <taxon>Pseudomonadati</taxon>
        <taxon>Bacteroidota</taxon>
        <taxon>Flavobacteriia</taxon>
        <taxon>Flavobacteriales</taxon>
        <taxon>Flavobacteriaceae</taxon>
        <taxon>Namhaeicola</taxon>
    </lineage>
</organism>
<dbReference type="PROSITE" id="PS51257">
    <property type="entry name" value="PROKAR_LIPOPROTEIN"/>
    <property type="match status" value="1"/>
</dbReference>
<evidence type="ECO:0000313" key="2">
    <source>
        <dbReference type="Proteomes" id="UP001597201"/>
    </source>
</evidence>
<gene>
    <name evidence="1" type="ORF">ACFQ39_06925</name>
</gene>
<dbReference type="EMBL" id="JBHTMY010000002">
    <property type="protein sequence ID" value="MFD1315346.1"/>
    <property type="molecule type" value="Genomic_DNA"/>
</dbReference>
<dbReference type="RefSeq" id="WP_377177408.1">
    <property type="nucleotide sequence ID" value="NZ_JBHTMY010000002.1"/>
</dbReference>
<evidence type="ECO:0000313" key="1">
    <source>
        <dbReference type="EMBL" id="MFD1315346.1"/>
    </source>
</evidence>
<dbReference type="InterPro" id="IPR009959">
    <property type="entry name" value="Cyclase_SnoaL-like"/>
</dbReference>
<dbReference type="SUPFAM" id="SSF54427">
    <property type="entry name" value="NTF2-like"/>
    <property type="match status" value="1"/>
</dbReference>
<reference evidence="2" key="1">
    <citation type="journal article" date="2019" name="Int. J. Syst. Evol. Microbiol.">
        <title>The Global Catalogue of Microorganisms (GCM) 10K type strain sequencing project: providing services to taxonomists for standard genome sequencing and annotation.</title>
        <authorList>
            <consortium name="The Broad Institute Genomics Platform"/>
            <consortium name="The Broad Institute Genome Sequencing Center for Infectious Disease"/>
            <person name="Wu L."/>
            <person name="Ma J."/>
        </authorList>
    </citation>
    <scope>NUCLEOTIDE SEQUENCE [LARGE SCALE GENOMIC DNA]</scope>
    <source>
        <strain evidence="2">CCUG 61485</strain>
    </source>
</reference>
<dbReference type="Proteomes" id="UP001597201">
    <property type="component" value="Unassembled WGS sequence"/>
</dbReference>
<dbReference type="Gene3D" id="3.10.450.50">
    <property type="match status" value="1"/>
</dbReference>
<keyword evidence="2" id="KW-1185">Reference proteome</keyword>
<dbReference type="Pfam" id="PF07366">
    <property type="entry name" value="SnoaL"/>
    <property type="match status" value="1"/>
</dbReference>
<proteinExistence type="predicted"/>
<sequence>MKTIYTFLISLIIMTACKSNKSKLEKMVEFGQKYTDAWNSKVPEKMASFYAENGTLTVNKGTPAVGRKQLAETAKSYMEAFPDLELTMDSLTKENGTYRYYWTFKGTHLGPQGTGNKVDFSGFEEWTMNEGLIQNSIGTYDANEYESQLKGN</sequence>